<dbReference type="GO" id="GO:0020037">
    <property type="term" value="F:heme binding"/>
    <property type="evidence" value="ECO:0007669"/>
    <property type="project" value="InterPro"/>
</dbReference>
<keyword evidence="8 19" id="KW-0679">Respiratory chain</keyword>
<dbReference type="GO" id="GO:1902600">
    <property type="term" value="P:proton transmembrane transport"/>
    <property type="evidence" value="ECO:0007669"/>
    <property type="project" value="UniProtKB-KW"/>
</dbReference>
<keyword evidence="6 19" id="KW-0997">Cell inner membrane</keyword>
<evidence type="ECO:0000256" key="7">
    <source>
        <dbReference type="ARBA" id="ARBA00022617"/>
    </source>
</evidence>
<dbReference type="InterPro" id="IPR036909">
    <property type="entry name" value="Cyt_c-like_dom_sf"/>
</dbReference>
<keyword evidence="13 19" id="KW-0249">Electron transport</keyword>
<evidence type="ECO:0000256" key="15">
    <source>
        <dbReference type="ARBA" id="ARBA00023002"/>
    </source>
</evidence>
<feature type="binding site" description="axial binding residue" evidence="20">
    <location>
        <position position="187"/>
    </location>
    <ligand>
        <name>heme c</name>
        <dbReference type="ChEBI" id="CHEBI:61717"/>
        <label>1</label>
    </ligand>
    <ligandPart>
        <name>Fe</name>
        <dbReference type="ChEBI" id="CHEBI:18248"/>
    </ligandPart>
</feature>
<dbReference type="InterPro" id="IPR008168">
    <property type="entry name" value="Cyt_C_IC"/>
</dbReference>
<dbReference type="SUPFAM" id="SSF46626">
    <property type="entry name" value="Cytochrome c"/>
    <property type="match status" value="2"/>
</dbReference>
<keyword evidence="26" id="KW-1185">Reference proteome</keyword>
<dbReference type="PROSITE" id="PS51007">
    <property type="entry name" value="CYTC"/>
    <property type="match status" value="2"/>
</dbReference>
<evidence type="ECO:0000256" key="5">
    <source>
        <dbReference type="ARBA" id="ARBA00022475"/>
    </source>
</evidence>
<feature type="binding site" description="covalent" evidence="21">
    <location>
        <position position="280"/>
    </location>
    <ligand>
        <name>heme c</name>
        <dbReference type="ChEBI" id="CHEBI:61717"/>
        <label>2</label>
    </ligand>
</feature>
<dbReference type="InterPro" id="IPR009056">
    <property type="entry name" value="Cyt_c-like_dom"/>
</dbReference>
<keyword evidence="16 19" id="KW-0408">Iron</keyword>
<dbReference type="AlphaFoldDB" id="A0A1H8LKR2"/>
<comment type="function">
    <text evidence="19">C-type cytochrome. Part of the cbb3-type cytochrome c oxidase complex.</text>
</comment>
<dbReference type="EMBL" id="FODE01000031">
    <property type="protein sequence ID" value="SEO05368.1"/>
    <property type="molecule type" value="Genomic_DNA"/>
</dbReference>
<dbReference type="STRING" id="34002.SAMN04489859_103136"/>
<evidence type="ECO:0000256" key="22">
    <source>
        <dbReference type="SAM" id="MobiDB-lite"/>
    </source>
</evidence>
<dbReference type="InterPro" id="IPR004678">
    <property type="entry name" value="Cyt_c_oxidase_cbb3_su3"/>
</dbReference>
<dbReference type="GO" id="GO:0016491">
    <property type="term" value="F:oxidoreductase activity"/>
    <property type="evidence" value="ECO:0007669"/>
    <property type="project" value="UniProtKB-KW"/>
</dbReference>
<feature type="region of interest" description="Disordered" evidence="22">
    <location>
        <begin position="1"/>
        <end position="74"/>
    </location>
</feature>
<comment type="pathway">
    <text evidence="2 19">Energy metabolism; oxidative phosphorylation.</text>
</comment>
<keyword evidence="15 19" id="KW-0560">Oxidoreductase</keyword>
<sequence>MAEDKDKPEGGPEKDPVSDPANPDNQIDLERQSADSEHAAKIAGEIPERTRPDAPVAPRMRQQSRRKKGLVQEVGSTGHSWDGITEYDNPMPRWWLWTFYATIVWAIGYLIAYPAIPLVNGATQGLLGTSFRKEVAAEIQRFDEANAPIQARMTEVALQDIPDDAELSNYAMNAGGAVFRTWCAQCHGSGAAGAPGYPNLLDNVWLWGGSLEDIHLTIRHGIRDPQDPDTRYSEMPRFGADGLLERQQITQVVDHVLALADLPHSATSAEAGAEVYADFCAACHMDDGTGDRDQGAPDLTDAVWLYGSDRETVTRIVTEGPFGVMPAWSSRLSDADIRAVTAYVHALGGGE</sequence>
<comment type="subcellular location">
    <subcellularLocation>
        <location evidence="1 19">Cell inner membrane</location>
    </subcellularLocation>
</comment>
<evidence type="ECO:0000256" key="11">
    <source>
        <dbReference type="ARBA" id="ARBA00022737"/>
    </source>
</evidence>
<dbReference type="NCBIfam" id="TIGR00782">
    <property type="entry name" value="ccoP"/>
    <property type="match status" value="1"/>
</dbReference>
<evidence type="ECO:0000313" key="25">
    <source>
        <dbReference type="EMBL" id="SEO05368.1"/>
    </source>
</evidence>
<evidence type="ECO:0000256" key="10">
    <source>
        <dbReference type="ARBA" id="ARBA00022723"/>
    </source>
</evidence>
<protein>
    <recommendedName>
        <fullName evidence="19">Cbb3-type cytochrome c oxidase subunit</fullName>
    </recommendedName>
</protein>
<evidence type="ECO:0000256" key="9">
    <source>
        <dbReference type="ARBA" id="ARBA00022692"/>
    </source>
</evidence>
<feature type="binding site" description="covalent" evidence="21">
    <location>
        <position position="186"/>
    </location>
    <ligand>
        <name>heme c</name>
        <dbReference type="ChEBI" id="CHEBI:61717"/>
        <label>1</label>
    </ligand>
</feature>
<reference evidence="25 26" key="1">
    <citation type="submission" date="2016-10" db="EMBL/GenBank/DDBJ databases">
        <authorList>
            <person name="de Groot N.N."/>
        </authorList>
    </citation>
    <scope>NUCLEOTIDE SEQUENCE [LARGE SCALE GENOMIC DNA]</scope>
    <source>
        <strain evidence="25 26">DSM 8512</strain>
    </source>
</reference>
<evidence type="ECO:0000256" key="13">
    <source>
        <dbReference type="ARBA" id="ARBA00022982"/>
    </source>
</evidence>
<dbReference type="Pfam" id="PF13442">
    <property type="entry name" value="Cytochrome_CBB3"/>
    <property type="match status" value="1"/>
</dbReference>
<feature type="binding site" description="covalent" evidence="21">
    <location>
        <position position="183"/>
    </location>
    <ligand>
        <name>heme c</name>
        <dbReference type="ChEBI" id="CHEBI:61717"/>
        <label>1</label>
    </ligand>
</feature>
<feature type="transmembrane region" description="Helical" evidence="23">
    <location>
        <begin position="94"/>
        <end position="116"/>
    </location>
</feature>
<keyword evidence="12 19" id="KW-0375">Hydrogen ion transport</keyword>
<dbReference type="OrthoDB" id="9811281at2"/>
<dbReference type="GO" id="GO:0005506">
    <property type="term" value="F:iron ion binding"/>
    <property type="evidence" value="ECO:0007669"/>
    <property type="project" value="InterPro"/>
</dbReference>
<evidence type="ECO:0000256" key="4">
    <source>
        <dbReference type="ARBA" id="ARBA00022448"/>
    </source>
</evidence>
<dbReference type="GO" id="GO:0009055">
    <property type="term" value="F:electron transfer activity"/>
    <property type="evidence" value="ECO:0007669"/>
    <property type="project" value="InterPro"/>
</dbReference>
<evidence type="ECO:0000256" key="16">
    <source>
        <dbReference type="ARBA" id="ARBA00023004"/>
    </source>
</evidence>
<feature type="binding site" description="covalent" evidence="21">
    <location>
        <position position="283"/>
    </location>
    <ligand>
        <name>heme c</name>
        <dbReference type="ChEBI" id="CHEBI:61717"/>
        <label>2</label>
    </ligand>
</feature>
<comment type="similarity">
    <text evidence="3 19">Belongs to the CcoP / FixP family.</text>
</comment>
<dbReference type="PIRSF" id="PIRSF000006">
    <property type="entry name" value="Cbb3-Cox_fixP"/>
    <property type="match status" value="1"/>
</dbReference>
<evidence type="ECO:0000256" key="18">
    <source>
        <dbReference type="ARBA" id="ARBA00023136"/>
    </source>
</evidence>
<evidence type="ECO:0000313" key="26">
    <source>
        <dbReference type="Proteomes" id="UP000199054"/>
    </source>
</evidence>
<keyword evidence="11" id="KW-0677">Repeat</keyword>
<evidence type="ECO:0000259" key="24">
    <source>
        <dbReference type="PROSITE" id="PS51007"/>
    </source>
</evidence>
<dbReference type="GO" id="GO:0006119">
    <property type="term" value="P:oxidative phosphorylation"/>
    <property type="evidence" value="ECO:0007669"/>
    <property type="project" value="UniProtKB-UniPathway"/>
</dbReference>
<keyword evidence="18 19" id="KW-0472">Membrane</keyword>
<keyword evidence="17 19" id="KW-0406">Ion transport</keyword>
<proteinExistence type="inferred from homology"/>
<name>A0A1H8LKR2_9RHOB</name>
<feature type="domain" description="Cytochrome c" evidence="24">
    <location>
        <begin position="170"/>
        <end position="260"/>
    </location>
</feature>
<keyword evidence="9 23" id="KW-0812">Transmembrane</keyword>
<keyword evidence="14 23" id="KW-1133">Transmembrane helix</keyword>
<feature type="binding site" description="axial binding residue" evidence="20">
    <location>
        <position position="284"/>
    </location>
    <ligand>
        <name>heme c</name>
        <dbReference type="ChEBI" id="CHEBI:61717"/>
        <label>2</label>
    </ligand>
    <ligandPart>
        <name>Fe</name>
        <dbReference type="ChEBI" id="CHEBI:18248"/>
    </ligandPart>
</feature>
<comment type="cofactor">
    <cofactor evidence="19 21">
        <name>heme c</name>
        <dbReference type="ChEBI" id="CHEBI:61717"/>
    </cofactor>
    <text evidence="19 21">Binds 2 heme C groups per subunit.</text>
</comment>
<evidence type="ECO:0000256" key="20">
    <source>
        <dbReference type="PIRSR" id="PIRSR000006-1"/>
    </source>
</evidence>
<dbReference type="UniPathway" id="UPA00705"/>
<dbReference type="GO" id="GO:0005886">
    <property type="term" value="C:plasma membrane"/>
    <property type="evidence" value="ECO:0007669"/>
    <property type="project" value="UniProtKB-SubCell"/>
</dbReference>
<evidence type="ECO:0000256" key="17">
    <source>
        <dbReference type="ARBA" id="ARBA00023065"/>
    </source>
</evidence>
<gene>
    <name evidence="25" type="ORF">SAMN04489859_103136</name>
</gene>
<evidence type="ECO:0000256" key="21">
    <source>
        <dbReference type="PIRSR" id="PIRSR000006-2"/>
    </source>
</evidence>
<dbReference type="InterPro" id="IPR038414">
    <property type="entry name" value="CcoP_N_sf"/>
</dbReference>
<evidence type="ECO:0000256" key="2">
    <source>
        <dbReference type="ARBA" id="ARBA00004673"/>
    </source>
</evidence>
<dbReference type="PRINTS" id="PR00605">
    <property type="entry name" value="CYTCHROMECIC"/>
</dbReference>
<dbReference type="InterPro" id="IPR032858">
    <property type="entry name" value="CcoP_N"/>
</dbReference>
<evidence type="ECO:0000256" key="23">
    <source>
        <dbReference type="SAM" id="Phobius"/>
    </source>
</evidence>
<dbReference type="PANTHER" id="PTHR33751:SF1">
    <property type="entry name" value="CBB3-TYPE CYTOCHROME C OXIDASE SUBUNIT FIXP"/>
    <property type="match status" value="1"/>
</dbReference>
<accession>A0A1H8LKR2</accession>
<evidence type="ECO:0000256" key="19">
    <source>
        <dbReference type="PIRNR" id="PIRNR000006"/>
    </source>
</evidence>
<keyword evidence="5 19" id="KW-1003">Cell membrane</keyword>
<dbReference type="Gene3D" id="6.10.280.130">
    <property type="match status" value="1"/>
</dbReference>
<dbReference type="Pfam" id="PF14715">
    <property type="entry name" value="FixP_N"/>
    <property type="match status" value="1"/>
</dbReference>
<evidence type="ECO:0000256" key="6">
    <source>
        <dbReference type="ARBA" id="ARBA00022519"/>
    </source>
</evidence>
<keyword evidence="10 19" id="KW-0479">Metal-binding</keyword>
<evidence type="ECO:0000256" key="14">
    <source>
        <dbReference type="ARBA" id="ARBA00022989"/>
    </source>
</evidence>
<evidence type="ECO:0000256" key="12">
    <source>
        <dbReference type="ARBA" id="ARBA00022781"/>
    </source>
</evidence>
<feature type="compositionally biased region" description="Basic and acidic residues" evidence="22">
    <location>
        <begin position="28"/>
        <end position="52"/>
    </location>
</feature>
<feature type="binding site" description="axial binding residue" evidence="20">
    <location>
        <position position="325"/>
    </location>
    <ligand>
        <name>heme c</name>
        <dbReference type="ChEBI" id="CHEBI:61717"/>
        <label>1</label>
    </ligand>
    <ligandPart>
        <name>Fe</name>
        <dbReference type="ChEBI" id="CHEBI:18248"/>
    </ligandPart>
</feature>
<comment type="subunit">
    <text evidence="19">Component of the cbb3-type cytochrome c oxidase.</text>
</comment>
<keyword evidence="4 19" id="KW-0813">Transport</keyword>
<evidence type="ECO:0000256" key="8">
    <source>
        <dbReference type="ARBA" id="ARBA00022660"/>
    </source>
</evidence>
<feature type="domain" description="Cytochrome c" evidence="24">
    <location>
        <begin position="267"/>
        <end position="348"/>
    </location>
</feature>
<keyword evidence="7 19" id="KW-0349">Heme</keyword>
<organism evidence="25 26">
    <name type="scientific">Paracoccus alcaliphilus</name>
    <dbReference type="NCBI Taxonomy" id="34002"/>
    <lineage>
        <taxon>Bacteria</taxon>
        <taxon>Pseudomonadati</taxon>
        <taxon>Pseudomonadota</taxon>
        <taxon>Alphaproteobacteria</taxon>
        <taxon>Rhodobacterales</taxon>
        <taxon>Paracoccaceae</taxon>
        <taxon>Paracoccus</taxon>
    </lineage>
</organism>
<dbReference type="Proteomes" id="UP000199054">
    <property type="component" value="Unassembled WGS sequence"/>
</dbReference>
<dbReference type="Pfam" id="PF00034">
    <property type="entry name" value="Cytochrom_C"/>
    <property type="match status" value="1"/>
</dbReference>
<feature type="binding site" description="axial binding residue" evidence="20">
    <location>
        <position position="235"/>
    </location>
    <ligand>
        <name>heme c</name>
        <dbReference type="ChEBI" id="CHEBI:61717"/>
        <label>2</label>
    </ligand>
    <ligandPart>
        <name>Fe</name>
        <dbReference type="ChEBI" id="CHEBI:18248"/>
    </ligandPart>
</feature>
<feature type="compositionally biased region" description="Basic and acidic residues" evidence="22">
    <location>
        <begin position="1"/>
        <end position="17"/>
    </location>
</feature>
<dbReference type="InterPro" id="IPR050597">
    <property type="entry name" value="Cytochrome_c_Oxidase_Subunit"/>
</dbReference>
<dbReference type="PANTHER" id="PTHR33751">
    <property type="entry name" value="CBB3-TYPE CYTOCHROME C OXIDASE SUBUNIT FIXP"/>
    <property type="match status" value="1"/>
</dbReference>
<evidence type="ECO:0000256" key="3">
    <source>
        <dbReference type="ARBA" id="ARBA00006113"/>
    </source>
</evidence>
<dbReference type="Gene3D" id="1.10.760.10">
    <property type="entry name" value="Cytochrome c-like domain"/>
    <property type="match status" value="2"/>
</dbReference>
<evidence type="ECO:0000256" key="1">
    <source>
        <dbReference type="ARBA" id="ARBA00004533"/>
    </source>
</evidence>